<gene>
    <name evidence="1" type="ORF">CCACVL1_24936</name>
</gene>
<dbReference type="EMBL" id="AWWV01013993">
    <property type="protein sequence ID" value="OMO59297.1"/>
    <property type="molecule type" value="Genomic_DNA"/>
</dbReference>
<keyword evidence="2" id="KW-1185">Reference proteome</keyword>
<dbReference type="Gramene" id="OMO59297">
    <property type="protein sequence ID" value="OMO59297"/>
    <property type="gene ID" value="CCACVL1_24936"/>
</dbReference>
<evidence type="ECO:0000313" key="2">
    <source>
        <dbReference type="Proteomes" id="UP000188268"/>
    </source>
</evidence>
<evidence type="ECO:0000313" key="1">
    <source>
        <dbReference type="EMBL" id="OMO59297.1"/>
    </source>
</evidence>
<organism evidence="1 2">
    <name type="scientific">Corchorus capsularis</name>
    <name type="common">Jute</name>
    <dbReference type="NCBI Taxonomy" id="210143"/>
    <lineage>
        <taxon>Eukaryota</taxon>
        <taxon>Viridiplantae</taxon>
        <taxon>Streptophyta</taxon>
        <taxon>Embryophyta</taxon>
        <taxon>Tracheophyta</taxon>
        <taxon>Spermatophyta</taxon>
        <taxon>Magnoliopsida</taxon>
        <taxon>eudicotyledons</taxon>
        <taxon>Gunneridae</taxon>
        <taxon>Pentapetalae</taxon>
        <taxon>rosids</taxon>
        <taxon>malvids</taxon>
        <taxon>Malvales</taxon>
        <taxon>Malvaceae</taxon>
        <taxon>Grewioideae</taxon>
        <taxon>Apeibeae</taxon>
        <taxon>Corchorus</taxon>
    </lineage>
</organism>
<accession>A0A1R3GMN1</accession>
<reference evidence="1 2" key="1">
    <citation type="submission" date="2013-09" db="EMBL/GenBank/DDBJ databases">
        <title>Corchorus capsularis genome sequencing.</title>
        <authorList>
            <person name="Alam M."/>
            <person name="Haque M.S."/>
            <person name="Islam M.S."/>
            <person name="Emdad E.M."/>
            <person name="Islam M.M."/>
            <person name="Ahmed B."/>
            <person name="Halim A."/>
            <person name="Hossen Q.M.M."/>
            <person name="Hossain M.Z."/>
            <person name="Ahmed R."/>
            <person name="Khan M.M."/>
            <person name="Islam R."/>
            <person name="Rashid M.M."/>
            <person name="Khan S.A."/>
            <person name="Rahman M.S."/>
            <person name="Alam M."/>
        </authorList>
    </citation>
    <scope>NUCLEOTIDE SEQUENCE [LARGE SCALE GENOMIC DNA]</scope>
    <source>
        <strain evidence="2">cv. CVL-1</strain>
        <tissue evidence="1">Whole seedling</tissue>
    </source>
</reference>
<dbReference type="Proteomes" id="UP000188268">
    <property type="component" value="Unassembled WGS sequence"/>
</dbReference>
<dbReference type="AlphaFoldDB" id="A0A1R3GMN1"/>
<protein>
    <submittedName>
        <fullName evidence="1">Uncharacterized protein</fullName>
    </submittedName>
</protein>
<comment type="caution">
    <text evidence="1">The sequence shown here is derived from an EMBL/GenBank/DDBJ whole genome shotgun (WGS) entry which is preliminary data.</text>
</comment>
<name>A0A1R3GMN1_COCAP</name>
<proteinExistence type="predicted"/>
<sequence>MANGKLKPFWMTEDTWVDQSLDEKEGKRSECFPVKVVTIEGNDPDFVVPGLMAAR</sequence>